<dbReference type="RefSeq" id="WP_402698957.1">
    <property type="nucleotide sequence ID" value="NZ_JBIUZV010000003.1"/>
</dbReference>
<gene>
    <name evidence="2" type="ORF">ACIPEN_06145</name>
</gene>
<dbReference type="Proteomes" id="UP001617427">
    <property type="component" value="Unassembled WGS sequence"/>
</dbReference>
<sequence>MTMNATGSFVKKSAPIPGKISLRHVAGPDDGLPVLIATMHGKELVLGPLLADLGFKVLLPVGYDTDALGTFSGDIRRKGTAIDAVLEKARRACLVTGIPRAVASEGSYRPCQELFPGAHNVELLSFVDLQADFSCVEHLTNTGTSFVKGRVLPDLEAPETETLLREMNWPRVKALVVPDDPALGTWPEDVFKGIGDEEALIQAMKSCAQKTSDGLVHVETDLRAHMNPTRMESVASVAKVFVARLYSSDYGKRIRSLTRVSAADSISLELASVVGSARH</sequence>
<evidence type="ECO:0000313" key="2">
    <source>
        <dbReference type="EMBL" id="MFJ3045391.1"/>
    </source>
</evidence>
<name>A0ABW8EVB9_9BURK</name>
<dbReference type="Pfam" id="PF20376">
    <property type="entry name" value="DUF6671"/>
    <property type="match status" value="1"/>
</dbReference>
<dbReference type="InterPro" id="IPR046612">
    <property type="entry name" value="DUF6671"/>
</dbReference>
<protein>
    <submittedName>
        <fullName evidence="2">DUF6671 family protein</fullName>
    </submittedName>
</protein>
<organism evidence="2 3">
    <name type="scientific">Herbaspirillum chlorophenolicum</name>
    <dbReference type="NCBI Taxonomy" id="211589"/>
    <lineage>
        <taxon>Bacteria</taxon>
        <taxon>Pseudomonadati</taxon>
        <taxon>Pseudomonadota</taxon>
        <taxon>Betaproteobacteria</taxon>
        <taxon>Burkholderiales</taxon>
        <taxon>Oxalobacteraceae</taxon>
        <taxon>Herbaspirillum</taxon>
    </lineage>
</organism>
<dbReference type="EMBL" id="JBIUZV010000003">
    <property type="protein sequence ID" value="MFJ3045391.1"/>
    <property type="molecule type" value="Genomic_DNA"/>
</dbReference>
<comment type="caution">
    <text evidence="2">The sequence shown here is derived from an EMBL/GenBank/DDBJ whole genome shotgun (WGS) entry which is preliminary data.</text>
</comment>
<evidence type="ECO:0000259" key="1">
    <source>
        <dbReference type="Pfam" id="PF20376"/>
    </source>
</evidence>
<keyword evidence="3" id="KW-1185">Reference proteome</keyword>
<reference evidence="2 3" key="1">
    <citation type="submission" date="2024-10" db="EMBL/GenBank/DDBJ databases">
        <title>The Natural Products Discovery Center: Release of the First 8490 Sequenced Strains for Exploring Actinobacteria Biosynthetic Diversity.</title>
        <authorList>
            <person name="Kalkreuter E."/>
            <person name="Kautsar S.A."/>
            <person name="Yang D."/>
            <person name="Bader C.D."/>
            <person name="Teijaro C.N."/>
            <person name="Fluegel L."/>
            <person name="Davis C.M."/>
            <person name="Simpson J.R."/>
            <person name="Lauterbach L."/>
            <person name="Steele A.D."/>
            <person name="Gui C."/>
            <person name="Meng S."/>
            <person name="Li G."/>
            <person name="Viehrig K."/>
            <person name="Ye F."/>
            <person name="Su P."/>
            <person name="Kiefer A.F."/>
            <person name="Nichols A."/>
            <person name="Cepeda A.J."/>
            <person name="Yan W."/>
            <person name="Fan B."/>
            <person name="Jiang Y."/>
            <person name="Adhikari A."/>
            <person name="Zheng C.-J."/>
            <person name="Schuster L."/>
            <person name="Cowan T.M."/>
            <person name="Smanski M.J."/>
            <person name="Chevrette M.G."/>
            <person name="De Carvalho L.P.S."/>
            <person name="Shen B."/>
        </authorList>
    </citation>
    <scope>NUCLEOTIDE SEQUENCE [LARGE SCALE GENOMIC DNA]</scope>
    <source>
        <strain evidence="2 3">NPDC087045</strain>
    </source>
</reference>
<proteinExistence type="predicted"/>
<feature type="domain" description="DUF6671" evidence="1">
    <location>
        <begin position="90"/>
        <end position="247"/>
    </location>
</feature>
<evidence type="ECO:0000313" key="3">
    <source>
        <dbReference type="Proteomes" id="UP001617427"/>
    </source>
</evidence>
<accession>A0ABW8EVB9</accession>